<gene>
    <name evidence="2" type="ORF">CDCA_CDCA12G3403</name>
</gene>
<dbReference type="AlphaFoldDB" id="A0AAV9J038"/>
<comment type="caution">
    <text evidence="2">The sequence shown here is derived from an EMBL/GenBank/DDBJ whole genome shotgun (WGS) entry which is preliminary data.</text>
</comment>
<keyword evidence="3" id="KW-1185">Reference proteome</keyword>
<sequence length="440" mass="49316">MPPRGSTLFAGLRLWAEEGVPALALELWRQHGGEVVSLPEEATVLVSDNERAPITRQLVTRRYGKFADGRQPRVWASDIVQYWVEEESIITDQSTTRVFQRRAVLDDEEEVDAGAPAEAVRAADGDIVRQILVPRGPATGSVETAPSVHPAADEVAAEVAPLASSANAPRRALHPLLATKHLHRAGQVCPACNPHGTKVRRPRSPTAHHHKRGGVCPACPPVRNPRGPHNRGRYRTLEDLLKRQTSPAGEPLQRPMRSEPWPHSEPREALRTCYAEAPTDVRFVEEEEEEADVYDHEYLGVLRSRYIHYIERGRGITREFIGRNGFELRRRASPLRSALAVKERGEVDGAVLGRRRTMAPPLWQSEPRRGPASSQWMESQLPPFRPGRSPARTAGAGTKPWPVVSDAGDSRWRRHSLALDEPSWRKRVRRSLDGELERER</sequence>
<organism evidence="2 3">
    <name type="scientific">Cyanidium caldarium</name>
    <name type="common">Red alga</name>
    <dbReference type="NCBI Taxonomy" id="2771"/>
    <lineage>
        <taxon>Eukaryota</taxon>
        <taxon>Rhodophyta</taxon>
        <taxon>Bangiophyceae</taxon>
        <taxon>Cyanidiales</taxon>
        <taxon>Cyanidiaceae</taxon>
        <taxon>Cyanidium</taxon>
    </lineage>
</organism>
<name>A0AAV9J038_CYACA</name>
<dbReference type="Proteomes" id="UP001301350">
    <property type="component" value="Unassembled WGS sequence"/>
</dbReference>
<accession>A0AAV9J038</accession>
<reference evidence="2 3" key="1">
    <citation type="submission" date="2022-07" db="EMBL/GenBank/DDBJ databases">
        <title>Genome-wide signatures of adaptation to extreme environments.</title>
        <authorList>
            <person name="Cho C.H."/>
            <person name="Yoon H.S."/>
        </authorList>
    </citation>
    <scope>NUCLEOTIDE SEQUENCE [LARGE SCALE GENOMIC DNA]</scope>
    <source>
        <strain evidence="2 3">DBV 063 E5</strain>
    </source>
</reference>
<feature type="compositionally biased region" description="Basic residues" evidence="1">
    <location>
        <begin position="197"/>
        <end position="213"/>
    </location>
</feature>
<proteinExistence type="predicted"/>
<evidence type="ECO:0000256" key="1">
    <source>
        <dbReference type="SAM" id="MobiDB-lite"/>
    </source>
</evidence>
<feature type="region of interest" description="Disordered" evidence="1">
    <location>
        <begin position="193"/>
        <end position="267"/>
    </location>
</feature>
<feature type="region of interest" description="Disordered" evidence="1">
    <location>
        <begin position="361"/>
        <end position="411"/>
    </location>
</feature>
<dbReference type="EMBL" id="JANCYW010000012">
    <property type="protein sequence ID" value="KAK4537378.1"/>
    <property type="molecule type" value="Genomic_DNA"/>
</dbReference>
<evidence type="ECO:0000313" key="2">
    <source>
        <dbReference type="EMBL" id="KAK4537378.1"/>
    </source>
</evidence>
<evidence type="ECO:0000313" key="3">
    <source>
        <dbReference type="Proteomes" id="UP001301350"/>
    </source>
</evidence>
<feature type="compositionally biased region" description="Basic and acidic residues" evidence="1">
    <location>
        <begin position="256"/>
        <end position="267"/>
    </location>
</feature>
<protein>
    <submittedName>
        <fullName evidence="2">Uncharacterized protein</fullName>
    </submittedName>
</protein>